<dbReference type="AlphaFoldDB" id="A0A086IZ53"/>
<accession>A0A086IZ53</accession>
<dbReference type="RefSeq" id="XP_052903726.1">
    <property type="nucleotide sequence ID" value="XM_053049995.1"/>
</dbReference>
<comment type="caution">
    <text evidence="1">The sequence shown here is derived from an EMBL/GenBank/DDBJ whole genome shotgun (WGS) entry which is preliminary data.</text>
</comment>
<dbReference type="Proteomes" id="UP000054524">
    <property type="component" value="Unassembled WGS sequence"/>
</dbReference>
<evidence type="ECO:0000313" key="1">
    <source>
        <dbReference type="EMBL" id="KFG25171.1"/>
    </source>
</evidence>
<proteinExistence type="predicted"/>
<name>A0A086IZ53_NEMA1</name>
<evidence type="ECO:0000313" key="2">
    <source>
        <dbReference type="Proteomes" id="UP000054524"/>
    </source>
</evidence>
<protein>
    <submittedName>
        <fullName evidence="1">Uncharacterized protein</fullName>
    </submittedName>
</protein>
<dbReference type="HOGENOM" id="CLU_2237281_0_0_1"/>
<keyword evidence="2" id="KW-1185">Reference proteome</keyword>
<dbReference type="EMBL" id="AKIJ01000006">
    <property type="protein sequence ID" value="KFG25171.1"/>
    <property type="molecule type" value="Genomic_DNA"/>
</dbReference>
<gene>
    <name evidence="1" type="ORF">NESG_02391</name>
</gene>
<dbReference type="GeneID" id="77677364"/>
<reference evidence="1 2" key="1">
    <citation type="journal article" date="2014" name="Genome Announc.">
        <title>Genome Sequence of the Microsporidian Species Nematocida sp1 Strain ERTm6 (ATCC PRA-372).</title>
        <authorList>
            <person name="Bakowski M.A."/>
            <person name="Priest M."/>
            <person name="Young S."/>
            <person name="Cuomo C.A."/>
            <person name="Troemel E.R."/>
        </authorList>
    </citation>
    <scope>NUCLEOTIDE SEQUENCE [LARGE SCALE GENOMIC DNA]</scope>
    <source>
        <strain evidence="1 2">ERTm6</strain>
    </source>
</reference>
<organism evidence="1 2">
    <name type="scientific">Nematocida ausubeli (strain ATCC PRA-371 / ERTm2)</name>
    <name type="common">Nematode killer fungus</name>
    <dbReference type="NCBI Taxonomy" id="1913371"/>
    <lineage>
        <taxon>Eukaryota</taxon>
        <taxon>Fungi</taxon>
        <taxon>Fungi incertae sedis</taxon>
        <taxon>Microsporidia</taxon>
        <taxon>Nematocida</taxon>
    </lineage>
</organism>
<sequence length="105" mass="12549">MNYFYGQNIQILLLFRADRETKHLEYARTKNTQRVTSIITRYNPNYSLLSSIHIYHPCGRPDYSECTSKSTYIRKKPQNMHIMSIFSSEITILYTTYNYPYTTTQ</sequence>